<dbReference type="Gene3D" id="3.30.700.10">
    <property type="entry name" value="Glycoprotein, Type 4 Pilin"/>
    <property type="match status" value="1"/>
</dbReference>
<gene>
    <name evidence="5" type="ORF">HYN51_05530</name>
</gene>
<dbReference type="InterPro" id="IPR045584">
    <property type="entry name" value="Pilin-like"/>
</dbReference>
<keyword evidence="4" id="KW-0812">Transmembrane</keyword>
<dbReference type="NCBIfam" id="NF007862">
    <property type="entry name" value="PRK10574.1"/>
    <property type="match status" value="1"/>
</dbReference>
<evidence type="ECO:0000313" key="5">
    <source>
        <dbReference type="EMBL" id="AWH88066.1"/>
    </source>
</evidence>
<evidence type="ECO:0000256" key="3">
    <source>
        <dbReference type="ARBA" id="ARBA00022481"/>
    </source>
</evidence>
<dbReference type="Pfam" id="PF07963">
    <property type="entry name" value="N_methyl"/>
    <property type="match status" value="1"/>
</dbReference>
<dbReference type="InterPro" id="IPR001082">
    <property type="entry name" value="Pilin"/>
</dbReference>
<dbReference type="GO" id="GO:0043107">
    <property type="term" value="P:type IV pilus-dependent motility"/>
    <property type="evidence" value="ECO:0007669"/>
    <property type="project" value="TreeGrafter"/>
</dbReference>
<accession>A0A2Y9TWP7</accession>
<dbReference type="PANTHER" id="PTHR30093:SF34">
    <property type="entry name" value="PREPILIN PEPTIDASE-DEPENDENT PROTEIN D"/>
    <property type="match status" value="1"/>
</dbReference>
<dbReference type="NCBIfam" id="TIGR02532">
    <property type="entry name" value="IV_pilin_GFxxxE"/>
    <property type="match status" value="1"/>
</dbReference>
<dbReference type="InterPro" id="IPR012902">
    <property type="entry name" value="N_methyl_site"/>
</dbReference>
<feature type="transmembrane region" description="Helical" evidence="4">
    <location>
        <begin position="12"/>
        <end position="30"/>
    </location>
</feature>
<dbReference type="GO" id="GO:0016020">
    <property type="term" value="C:membrane"/>
    <property type="evidence" value="ECO:0007669"/>
    <property type="project" value="UniProtKB-SubCell"/>
</dbReference>
<comment type="similarity">
    <text evidence="2">Belongs to the N-Me-Phe pilin family.</text>
</comment>
<evidence type="ECO:0000313" key="6">
    <source>
        <dbReference type="Proteomes" id="UP000244908"/>
    </source>
</evidence>
<keyword evidence="3" id="KW-0488">Methylation</keyword>
<proteinExistence type="inferred from homology"/>
<dbReference type="Proteomes" id="UP000244908">
    <property type="component" value="Chromosome"/>
</dbReference>
<organism evidence="5 6">
    <name type="scientific">Limnobaculum parvum</name>
    <dbReference type="NCBI Taxonomy" id="2172103"/>
    <lineage>
        <taxon>Bacteria</taxon>
        <taxon>Pseudomonadati</taxon>
        <taxon>Pseudomonadota</taxon>
        <taxon>Gammaproteobacteria</taxon>
        <taxon>Enterobacterales</taxon>
        <taxon>Budviciaceae</taxon>
        <taxon>Limnobaculum</taxon>
    </lineage>
</organism>
<protein>
    <submittedName>
        <fullName evidence="5">Prepilin peptidase-dependent pilin</fullName>
    </submittedName>
</protein>
<reference evidence="5 6" key="1">
    <citation type="journal article" date="2019" name="Int. J. Syst. Evol. Microbiol.">
        <title>Limnobaculum parvum gen. nov., sp. nov., isolated from a freshwater lake.</title>
        <authorList>
            <person name="Baek C."/>
            <person name="Shin S.K."/>
            <person name="Yi H."/>
        </authorList>
    </citation>
    <scope>NUCLEOTIDE SEQUENCE [LARGE SCALE GENOMIC DNA]</scope>
    <source>
        <strain evidence="5 6">HYN0051</strain>
    </source>
</reference>
<dbReference type="AlphaFoldDB" id="A0A2Y9TWP7"/>
<dbReference type="GO" id="GO:0007155">
    <property type="term" value="P:cell adhesion"/>
    <property type="evidence" value="ECO:0007669"/>
    <property type="project" value="InterPro"/>
</dbReference>
<evidence type="ECO:0000256" key="2">
    <source>
        <dbReference type="ARBA" id="ARBA00005233"/>
    </source>
</evidence>
<dbReference type="GO" id="GO:0044096">
    <property type="term" value="C:type IV pilus"/>
    <property type="evidence" value="ECO:0007669"/>
    <property type="project" value="TreeGrafter"/>
</dbReference>
<keyword evidence="4" id="KW-0472">Membrane</keyword>
<evidence type="ECO:0000256" key="1">
    <source>
        <dbReference type="ARBA" id="ARBA00004167"/>
    </source>
</evidence>
<dbReference type="Pfam" id="PF00114">
    <property type="entry name" value="Pilin"/>
    <property type="match status" value="1"/>
</dbReference>
<dbReference type="KEGG" id="lpv:HYN51_05530"/>
<evidence type="ECO:0000256" key="4">
    <source>
        <dbReference type="SAM" id="Phobius"/>
    </source>
</evidence>
<name>A0A2Y9TWP7_9GAMM</name>
<dbReference type="PANTHER" id="PTHR30093">
    <property type="entry name" value="GENERAL SECRETION PATHWAY PROTEIN G"/>
    <property type="match status" value="1"/>
</dbReference>
<dbReference type="RefSeq" id="WP_108900141.1">
    <property type="nucleotide sequence ID" value="NZ_CP029185.2"/>
</dbReference>
<dbReference type="SUPFAM" id="SSF54523">
    <property type="entry name" value="Pili subunits"/>
    <property type="match status" value="1"/>
</dbReference>
<sequence length="149" mass="15939">MNQQTGFTLFELMIAIAIIAILTAIGLPAYQGYIQKAALTDMLQAMVPYKTAVELCALESGELSQCNNGNAGISATKETRYVSRISVANGVISLAGKNALLGLSVDLTPTLDNASGGLQWQRKCSSDKQNDNMVQACNDTFRFDDVSNP</sequence>
<comment type="subcellular location">
    <subcellularLocation>
        <location evidence="1">Membrane</location>
        <topology evidence="1">Single-pass membrane protein</topology>
    </subcellularLocation>
</comment>
<keyword evidence="4" id="KW-1133">Transmembrane helix</keyword>
<keyword evidence="6" id="KW-1185">Reference proteome</keyword>
<dbReference type="OrthoDB" id="5918848at2"/>
<dbReference type="EMBL" id="CP029185">
    <property type="protein sequence ID" value="AWH88066.1"/>
    <property type="molecule type" value="Genomic_DNA"/>
</dbReference>